<dbReference type="NCBIfam" id="NF038151">
    <property type="entry name" value="lanthi_synth_III"/>
    <property type="match status" value="1"/>
</dbReference>
<dbReference type="GO" id="GO:0005975">
    <property type="term" value="P:carbohydrate metabolic process"/>
    <property type="evidence" value="ECO:0007669"/>
    <property type="project" value="InterPro"/>
</dbReference>
<evidence type="ECO:0000313" key="3">
    <source>
        <dbReference type="Proteomes" id="UP000186040"/>
    </source>
</evidence>
<keyword evidence="3" id="KW-1185">Reference proteome</keyword>
<organism evidence="2 3">
    <name type="scientific">Actinokineospora bangkokensis</name>
    <dbReference type="NCBI Taxonomy" id="1193682"/>
    <lineage>
        <taxon>Bacteria</taxon>
        <taxon>Bacillati</taxon>
        <taxon>Actinomycetota</taxon>
        <taxon>Actinomycetes</taxon>
        <taxon>Pseudonocardiales</taxon>
        <taxon>Pseudonocardiaceae</taxon>
        <taxon>Actinokineospora</taxon>
    </lineage>
</organism>
<dbReference type="Gene3D" id="1.10.510.10">
    <property type="entry name" value="Transferase(Phosphotransferase) domain 1"/>
    <property type="match status" value="1"/>
</dbReference>
<evidence type="ECO:0000313" key="2">
    <source>
        <dbReference type="EMBL" id="OLR92863.1"/>
    </source>
</evidence>
<dbReference type="PROSITE" id="PS50011">
    <property type="entry name" value="PROTEIN_KINASE_DOM"/>
    <property type="match status" value="1"/>
</dbReference>
<proteinExistence type="predicted"/>
<dbReference type="InterPro" id="IPR012341">
    <property type="entry name" value="6hp_glycosidase-like_sf"/>
</dbReference>
<sequence>MNLVHSDPEFYAPLSRSTRRGTEYAPAGVPAGWQRQDEGVWTYWYPEHKLGGVTDGWKVHVSARIGRAQHVLDTAAAVFTAHGVAFKHLSCSTFFILTHHKHAARSQAGKFCAAYPPDADTAAAVMAELSEALRGEEGPYVLTDRRFGDSQVVHYRYGAYTARGRLRPEGFQEWLVRDGSGQDVLDVRGVRFQVPEGIVDPFAPDEEPAAARGGAPEFDGVRFEKVLRHSNGGGAYRGTEVGTGREVFIKEARGHNGLVSTTSCSQDRLRNEHEVLVRLHELDPGLAPEPVRYFRRLENEFLVTEFVTGTSLRSWWVAHNPVIWAVATEADYRAYYDRAWRVLDQLAALLDRVHAAGYAFVDLSPDNVLVGDDDTIRLIDFETAAPLGAPLATPIGTPGFFPADPRRFVDDPVRYDEYGLSSIALALIAPLNTTADLNPGVLAHLRAQLDPRGLVPERVWALATRFREPVAAPAPAEVAADPRAHLAALRDGIVAGLSSADHRDGVVPLGPQSYATNALGLAHGLAGVVHALGVAGAPAPGLVDRLVAGATEQVDELAPGLLVGQAGIAWALADSGRVAEAEALLARADEHPLLDRSATLGLGRAGVGLAHLALHRHTGDPRHLDRALEQADRIPRGAELSALVGPDDTTGLFHGRAGIALLDYYLARVTGSTDRFDAGLALLHAELERALPVEGGLLFPVSTRDHRVMPYLSTGSAGFGLVASRYLATERDERLAAAMPGLVAGMGSEFTHYGGLAAGMAGLVLFLRDHGARHADAAACERAERLAQRLFLFAVPHPTGTYVPGEHALRLSGDLAFGSAGVLVVLSHLLDGAADPFLTLDGLVGAPAAAPV</sequence>
<evidence type="ECO:0000259" key="1">
    <source>
        <dbReference type="PROSITE" id="PS50011"/>
    </source>
</evidence>
<comment type="caution">
    <text evidence="2">The sequence shown here is derived from an EMBL/GenBank/DDBJ whole genome shotgun (WGS) entry which is preliminary data.</text>
</comment>
<dbReference type="GO" id="GO:0005524">
    <property type="term" value="F:ATP binding"/>
    <property type="evidence" value="ECO:0007669"/>
    <property type="project" value="InterPro"/>
</dbReference>
<dbReference type="GO" id="GO:0004672">
    <property type="term" value="F:protein kinase activity"/>
    <property type="evidence" value="ECO:0007669"/>
    <property type="project" value="InterPro"/>
</dbReference>
<dbReference type="Proteomes" id="UP000186040">
    <property type="component" value="Unassembled WGS sequence"/>
</dbReference>
<dbReference type="InterPro" id="IPR057929">
    <property type="entry name" value="RamC_N"/>
</dbReference>
<dbReference type="SUPFAM" id="SSF56112">
    <property type="entry name" value="Protein kinase-like (PK-like)"/>
    <property type="match status" value="1"/>
</dbReference>
<dbReference type="SUPFAM" id="SSF158745">
    <property type="entry name" value="LanC-like"/>
    <property type="match status" value="1"/>
</dbReference>
<dbReference type="InterPro" id="IPR058053">
    <property type="entry name" value="RamC_C"/>
</dbReference>
<dbReference type="InterPro" id="IPR000719">
    <property type="entry name" value="Prot_kinase_dom"/>
</dbReference>
<feature type="domain" description="Protein kinase" evidence="1">
    <location>
        <begin position="221"/>
        <end position="594"/>
    </location>
</feature>
<gene>
    <name evidence="2" type="ORF">BJP25_19720</name>
</gene>
<dbReference type="InterPro" id="IPR053524">
    <property type="entry name" value="Aerial_hyphae_peptide-synth"/>
</dbReference>
<dbReference type="Pfam" id="PF25816">
    <property type="entry name" value="RamC_N"/>
    <property type="match status" value="1"/>
</dbReference>
<dbReference type="InterPro" id="IPR011009">
    <property type="entry name" value="Kinase-like_dom_sf"/>
</dbReference>
<dbReference type="SMART" id="SM01260">
    <property type="entry name" value="LANC_like"/>
    <property type="match status" value="1"/>
</dbReference>
<reference evidence="2 3" key="1">
    <citation type="submission" date="2016-10" db="EMBL/GenBank/DDBJ databases">
        <title>The Draft Genome Sequence of Actinokineospora bangkokensis 44EHWT reveals the biosynthetic pathway of antifungal compounds Thailandins with unusual extender unit butylmalonyl-CoA.</title>
        <authorList>
            <person name="Greule A."/>
            <person name="Intra B."/>
            <person name="Flemming S."/>
            <person name="Rommel M.G."/>
            <person name="Panbangred W."/>
            <person name="Bechthold A."/>
        </authorList>
    </citation>
    <scope>NUCLEOTIDE SEQUENCE [LARGE SCALE GENOMIC DNA]</scope>
    <source>
        <strain evidence="2 3">44EHW</strain>
    </source>
</reference>
<dbReference type="GO" id="GO:0031179">
    <property type="term" value="P:peptide modification"/>
    <property type="evidence" value="ECO:0007669"/>
    <property type="project" value="InterPro"/>
</dbReference>
<dbReference type="EMBL" id="MKQR01000015">
    <property type="protein sequence ID" value="OLR92863.1"/>
    <property type="molecule type" value="Genomic_DNA"/>
</dbReference>
<dbReference type="AlphaFoldDB" id="A0A1Q9LLI9"/>
<dbReference type="SMART" id="SM00220">
    <property type="entry name" value="S_TKc"/>
    <property type="match status" value="1"/>
</dbReference>
<dbReference type="InterPro" id="IPR007822">
    <property type="entry name" value="LANC-like"/>
</dbReference>
<accession>A0A1Q9LLI9</accession>
<dbReference type="CDD" id="cd04791">
    <property type="entry name" value="LanC_SerThrkinase"/>
    <property type="match status" value="1"/>
</dbReference>
<name>A0A1Q9LLI9_9PSEU</name>
<dbReference type="RefSeq" id="WP_075975474.1">
    <property type="nucleotide sequence ID" value="NZ_MKQR01000015.1"/>
</dbReference>
<dbReference type="STRING" id="1193682.BJP25_19720"/>
<dbReference type="Gene3D" id="1.50.10.10">
    <property type="match status" value="1"/>
</dbReference>
<protein>
    <recommendedName>
        <fullName evidence="1">Protein kinase domain-containing protein</fullName>
    </recommendedName>
</protein>